<sequence>VHPWISEGAGKMRRKQLKERWGVEEMPKLTLEEAREVELNSEKFLADVLSPDELVMFKAENVVRVESGLEPEVHYIVKRVRMSRIERYVKGKLVETLGFHACWQELPELDILATKVFDLKHNEGLVLEKSCHAPAPVPVSG</sequence>
<proteinExistence type="predicted"/>
<dbReference type="EMBL" id="BART01017764">
    <property type="protein sequence ID" value="GAG81692.1"/>
    <property type="molecule type" value="Genomic_DNA"/>
</dbReference>
<dbReference type="AlphaFoldDB" id="X1BKH2"/>
<gene>
    <name evidence="1" type="ORF">S01H4_33706</name>
</gene>
<comment type="caution">
    <text evidence="1">The sequence shown here is derived from an EMBL/GenBank/DDBJ whole genome shotgun (WGS) entry which is preliminary data.</text>
</comment>
<organism evidence="1">
    <name type="scientific">marine sediment metagenome</name>
    <dbReference type="NCBI Taxonomy" id="412755"/>
    <lineage>
        <taxon>unclassified sequences</taxon>
        <taxon>metagenomes</taxon>
        <taxon>ecological metagenomes</taxon>
    </lineage>
</organism>
<feature type="non-terminal residue" evidence="1">
    <location>
        <position position="1"/>
    </location>
</feature>
<accession>X1BKH2</accession>
<evidence type="ECO:0000313" key="1">
    <source>
        <dbReference type="EMBL" id="GAG81692.1"/>
    </source>
</evidence>
<reference evidence="1" key="1">
    <citation type="journal article" date="2014" name="Front. Microbiol.">
        <title>High frequency of phylogenetically diverse reductive dehalogenase-homologous genes in deep subseafloor sedimentary metagenomes.</title>
        <authorList>
            <person name="Kawai M."/>
            <person name="Futagami T."/>
            <person name="Toyoda A."/>
            <person name="Takaki Y."/>
            <person name="Nishi S."/>
            <person name="Hori S."/>
            <person name="Arai W."/>
            <person name="Tsubouchi T."/>
            <person name="Morono Y."/>
            <person name="Uchiyama I."/>
            <person name="Ito T."/>
            <person name="Fujiyama A."/>
            <person name="Inagaki F."/>
            <person name="Takami H."/>
        </authorList>
    </citation>
    <scope>NUCLEOTIDE SEQUENCE</scope>
    <source>
        <strain evidence="1">Expedition CK06-06</strain>
    </source>
</reference>
<name>X1BKH2_9ZZZZ</name>
<protein>
    <submittedName>
        <fullName evidence="1">Uncharacterized protein</fullName>
    </submittedName>
</protein>